<accession>A0AAW0FPA0</accession>
<organism evidence="1 2">
    <name type="scientific">Cerrena zonata</name>
    <dbReference type="NCBI Taxonomy" id="2478898"/>
    <lineage>
        <taxon>Eukaryota</taxon>
        <taxon>Fungi</taxon>
        <taxon>Dikarya</taxon>
        <taxon>Basidiomycota</taxon>
        <taxon>Agaricomycotina</taxon>
        <taxon>Agaricomycetes</taxon>
        <taxon>Polyporales</taxon>
        <taxon>Cerrenaceae</taxon>
        <taxon>Cerrena</taxon>
    </lineage>
</organism>
<dbReference type="AlphaFoldDB" id="A0AAW0FPA0"/>
<evidence type="ECO:0000313" key="2">
    <source>
        <dbReference type="Proteomes" id="UP001385951"/>
    </source>
</evidence>
<proteinExistence type="predicted"/>
<name>A0AAW0FPA0_9APHY</name>
<reference evidence="1 2" key="1">
    <citation type="submission" date="2022-09" db="EMBL/GenBank/DDBJ databases">
        <authorList>
            <person name="Palmer J.M."/>
        </authorList>
    </citation>
    <scope>NUCLEOTIDE SEQUENCE [LARGE SCALE GENOMIC DNA]</scope>
    <source>
        <strain evidence="1 2">DSM 7382</strain>
    </source>
</reference>
<protein>
    <submittedName>
        <fullName evidence="1">Uncharacterized protein</fullName>
    </submittedName>
</protein>
<dbReference type="Proteomes" id="UP001385951">
    <property type="component" value="Unassembled WGS sequence"/>
</dbReference>
<keyword evidence="2" id="KW-1185">Reference proteome</keyword>
<dbReference type="EMBL" id="JASBNA010000046">
    <property type="protein sequence ID" value="KAK7680854.1"/>
    <property type="molecule type" value="Genomic_DNA"/>
</dbReference>
<comment type="caution">
    <text evidence="1">The sequence shown here is derived from an EMBL/GenBank/DDBJ whole genome shotgun (WGS) entry which is preliminary data.</text>
</comment>
<sequence>MEYTTPPYSYYIVNESLEKRLGLFRAAKLDCAMVIVEDKMISNKLLRYEHVDDDCMGERVSRCRNVEMEMSRRNVKRRLWMIGSTIERKGRNERISAWHVGE</sequence>
<evidence type="ECO:0000313" key="1">
    <source>
        <dbReference type="EMBL" id="KAK7680854.1"/>
    </source>
</evidence>
<gene>
    <name evidence="1" type="ORF">QCA50_016164</name>
</gene>